<proteinExistence type="inferred from homology"/>
<name>A0AAN8G2J3_PATCE</name>
<dbReference type="PRINTS" id="PR01284">
    <property type="entry name" value="NUCLEARECPTR"/>
</dbReference>
<dbReference type="InterPro" id="IPR001723">
    <property type="entry name" value="Nuclear_hrmn_rcpt"/>
</dbReference>
<evidence type="ECO:0000313" key="14">
    <source>
        <dbReference type="EMBL" id="KAK6166598.1"/>
    </source>
</evidence>
<dbReference type="Pfam" id="PF00105">
    <property type="entry name" value="zf-C4"/>
    <property type="match status" value="1"/>
</dbReference>
<keyword evidence="8 10" id="KW-0675">Receptor</keyword>
<dbReference type="SMART" id="SM00430">
    <property type="entry name" value="HOLI"/>
    <property type="match status" value="1"/>
</dbReference>
<evidence type="ECO:0000256" key="7">
    <source>
        <dbReference type="ARBA" id="ARBA00023163"/>
    </source>
</evidence>
<dbReference type="Proteomes" id="UP001347796">
    <property type="component" value="Unassembled WGS sequence"/>
</dbReference>
<evidence type="ECO:0000256" key="4">
    <source>
        <dbReference type="ARBA" id="ARBA00022833"/>
    </source>
</evidence>
<dbReference type="Pfam" id="PF00104">
    <property type="entry name" value="Hormone_recep"/>
    <property type="match status" value="1"/>
</dbReference>
<evidence type="ECO:0000256" key="2">
    <source>
        <dbReference type="ARBA" id="ARBA00022723"/>
    </source>
</evidence>
<feature type="domain" description="NR LBD" evidence="13">
    <location>
        <begin position="462"/>
        <end position="696"/>
    </location>
</feature>
<evidence type="ECO:0000259" key="13">
    <source>
        <dbReference type="PROSITE" id="PS51843"/>
    </source>
</evidence>
<dbReference type="SUPFAM" id="SSF57716">
    <property type="entry name" value="Glucocorticoid receptor-like (DNA-binding domain)"/>
    <property type="match status" value="1"/>
</dbReference>
<dbReference type="Gene3D" id="1.10.565.10">
    <property type="entry name" value="Retinoid X Receptor"/>
    <property type="match status" value="1"/>
</dbReference>
<dbReference type="PRINTS" id="PR00047">
    <property type="entry name" value="STROIDFINGER"/>
</dbReference>
<gene>
    <name evidence="14" type="ORF">SNE40_023252</name>
</gene>
<keyword evidence="7 10" id="KW-0804">Transcription</keyword>
<evidence type="ECO:0008006" key="16">
    <source>
        <dbReference type="Google" id="ProtNLM"/>
    </source>
</evidence>
<dbReference type="InterPro" id="IPR013088">
    <property type="entry name" value="Znf_NHR/GATA"/>
</dbReference>
<dbReference type="GO" id="GO:0005634">
    <property type="term" value="C:nucleus"/>
    <property type="evidence" value="ECO:0007669"/>
    <property type="project" value="UniProtKB-SubCell"/>
</dbReference>
<evidence type="ECO:0000256" key="1">
    <source>
        <dbReference type="ARBA" id="ARBA00004123"/>
    </source>
</evidence>
<evidence type="ECO:0000256" key="9">
    <source>
        <dbReference type="ARBA" id="ARBA00023242"/>
    </source>
</evidence>
<dbReference type="InterPro" id="IPR003070">
    <property type="entry name" value="NR4A1-3"/>
</dbReference>
<feature type="domain" description="Nuclear receptor" evidence="12">
    <location>
        <begin position="363"/>
        <end position="438"/>
    </location>
</feature>
<dbReference type="SUPFAM" id="SSF48508">
    <property type="entry name" value="Nuclear receptor ligand-binding domain"/>
    <property type="match status" value="1"/>
</dbReference>
<dbReference type="InterPro" id="IPR035500">
    <property type="entry name" value="NHR-like_dom_sf"/>
</dbReference>
<dbReference type="PROSITE" id="PS51030">
    <property type="entry name" value="NUCLEAR_REC_DBD_2"/>
    <property type="match status" value="1"/>
</dbReference>
<evidence type="ECO:0000256" key="8">
    <source>
        <dbReference type="ARBA" id="ARBA00023170"/>
    </source>
</evidence>
<dbReference type="GO" id="GO:0008270">
    <property type="term" value="F:zinc ion binding"/>
    <property type="evidence" value="ECO:0007669"/>
    <property type="project" value="UniProtKB-KW"/>
</dbReference>
<dbReference type="CDD" id="cd06969">
    <property type="entry name" value="NR_DBD_NGFI-B"/>
    <property type="match status" value="1"/>
</dbReference>
<evidence type="ECO:0000256" key="5">
    <source>
        <dbReference type="ARBA" id="ARBA00023015"/>
    </source>
</evidence>
<dbReference type="PANTHER" id="PTHR24085:SF4">
    <property type="entry name" value="NUCLEAR HORMONE RECEPTOR HR38-RELATED"/>
    <property type="match status" value="1"/>
</dbReference>
<dbReference type="SMART" id="SM00399">
    <property type="entry name" value="ZnF_C4"/>
    <property type="match status" value="1"/>
</dbReference>
<feature type="compositionally biased region" description="Low complexity" evidence="11">
    <location>
        <begin position="21"/>
        <end position="37"/>
    </location>
</feature>
<evidence type="ECO:0000256" key="3">
    <source>
        <dbReference type="ARBA" id="ARBA00022771"/>
    </source>
</evidence>
<dbReference type="GO" id="GO:0035259">
    <property type="term" value="F:nuclear glucocorticoid receptor binding"/>
    <property type="evidence" value="ECO:0007669"/>
    <property type="project" value="TreeGrafter"/>
</dbReference>
<keyword evidence="5 10" id="KW-0805">Transcription regulation</keyword>
<dbReference type="FunFam" id="3.30.50.10:FF:000009">
    <property type="entry name" value="nuclear receptor subfamily 4 group A member 2"/>
    <property type="match status" value="1"/>
</dbReference>
<comment type="caution">
    <text evidence="14">The sequence shown here is derived from an EMBL/GenBank/DDBJ whole genome shotgun (WGS) entry which is preliminary data.</text>
</comment>
<evidence type="ECO:0000259" key="12">
    <source>
        <dbReference type="PROSITE" id="PS51030"/>
    </source>
</evidence>
<dbReference type="InterPro" id="IPR000536">
    <property type="entry name" value="Nucl_hrmn_rcpt_lig-bd"/>
</dbReference>
<keyword evidence="9 10" id="KW-0539">Nucleus</keyword>
<keyword evidence="15" id="KW-1185">Reference proteome</keyword>
<dbReference type="GO" id="GO:0000978">
    <property type="term" value="F:RNA polymerase II cis-regulatory region sequence-specific DNA binding"/>
    <property type="evidence" value="ECO:0007669"/>
    <property type="project" value="TreeGrafter"/>
</dbReference>
<comment type="subcellular location">
    <subcellularLocation>
        <location evidence="1 10">Nucleus</location>
    </subcellularLocation>
</comment>
<dbReference type="AlphaFoldDB" id="A0AAN8G2J3"/>
<feature type="region of interest" description="Disordered" evidence="11">
    <location>
        <begin position="14"/>
        <end position="60"/>
    </location>
</feature>
<keyword evidence="3 10" id="KW-0863">Zinc-finger</keyword>
<evidence type="ECO:0000256" key="10">
    <source>
        <dbReference type="RuleBase" id="RU004334"/>
    </source>
</evidence>
<dbReference type="PROSITE" id="PS00031">
    <property type="entry name" value="NUCLEAR_REC_DBD_1"/>
    <property type="match status" value="1"/>
</dbReference>
<keyword evidence="4 10" id="KW-0862">Zinc</keyword>
<evidence type="ECO:0000313" key="15">
    <source>
        <dbReference type="Proteomes" id="UP001347796"/>
    </source>
</evidence>
<dbReference type="GO" id="GO:0071376">
    <property type="term" value="P:cellular response to corticotropin-releasing hormone stimulus"/>
    <property type="evidence" value="ECO:0007669"/>
    <property type="project" value="TreeGrafter"/>
</dbReference>
<evidence type="ECO:0000256" key="11">
    <source>
        <dbReference type="SAM" id="MobiDB-lite"/>
    </source>
</evidence>
<dbReference type="PRINTS" id="PR00398">
    <property type="entry name" value="STRDHORMONER"/>
</dbReference>
<dbReference type="EMBL" id="JAZGQO010000021">
    <property type="protein sequence ID" value="KAK6166598.1"/>
    <property type="molecule type" value="Genomic_DNA"/>
</dbReference>
<dbReference type="Gene3D" id="3.30.50.10">
    <property type="entry name" value="Erythroid Transcription Factor GATA-1, subunit A"/>
    <property type="match status" value="1"/>
</dbReference>
<organism evidence="14 15">
    <name type="scientific">Patella caerulea</name>
    <name type="common">Rayed Mediterranean limpet</name>
    <dbReference type="NCBI Taxonomy" id="87958"/>
    <lineage>
        <taxon>Eukaryota</taxon>
        <taxon>Metazoa</taxon>
        <taxon>Spiralia</taxon>
        <taxon>Lophotrochozoa</taxon>
        <taxon>Mollusca</taxon>
        <taxon>Gastropoda</taxon>
        <taxon>Patellogastropoda</taxon>
        <taxon>Patelloidea</taxon>
        <taxon>Patellidae</taxon>
        <taxon>Patella</taxon>
    </lineage>
</organism>
<accession>A0AAN8G2J3</accession>
<comment type="similarity">
    <text evidence="10">Belongs to the nuclear hormone receptor family.</text>
</comment>
<feature type="region of interest" description="Disordered" evidence="11">
    <location>
        <begin position="440"/>
        <end position="463"/>
    </location>
</feature>
<feature type="compositionally biased region" description="Polar residues" evidence="11">
    <location>
        <begin position="48"/>
        <end position="59"/>
    </location>
</feature>
<dbReference type="PANTHER" id="PTHR24085">
    <property type="entry name" value="NUCLEAR HORMONE RECEPTOR"/>
    <property type="match status" value="1"/>
</dbReference>
<dbReference type="InterPro" id="IPR001628">
    <property type="entry name" value="Znf_hrmn_rcpt"/>
</dbReference>
<dbReference type="PROSITE" id="PS51843">
    <property type="entry name" value="NR_LBD"/>
    <property type="match status" value="1"/>
</dbReference>
<dbReference type="GO" id="GO:0004879">
    <property type="term" value="F:nuclear receptor activity"/>
    <property type="evidence" value="ECO:0007669"/>
    <property type="project" value="InterPro"/>
</dbReference>
<protein>
    <recommendedName>
        <fullName evidence="16">Nuclear receptor subfamily 4 group A member 2</fullName>
    </recommendedName>
</protein>
<evidence type="ECO:0000256" key="6">
    <source>
        <dbReference type="ARBA" id="ARBA00023125"/>
    </source>
</evidence>
<keyword evidence="6 10" id="KW-0238">DNA-binding</keyword>
<dbReference type="GO" id="GO:0005667">
    <property type="term" value="C:transcription regulator complex"/>
    <property type="evidence" value="ECO:0007669"/>
    <property type="project" value="TreeGrafter"/>
</dbReference>
<reference evidence="14 15" key="1">
    <citation type="submission" date="2024-01" db="EMBL/GenBank/DDBJ databases">
        <title>The genome of the rayed Mediterranean limpet Patella caerulea (Linnaeus, 1758).</title>
        <authorList>
            <person name="Anh-Thu Weber A."/>
            <person name="Halstead-Nussloch G."/>
        </authorList>
    </citation>
    <scope>NUCLEOTIDE SEQUENCE [LARGE SCALE GENOMIC DNA]</scope>
    <source>
        <strain evidence="14">AATW-2023a</strain>
        <tissue evidence="14">Whole specimen</tissue>
    </source>
</reference>
<feature type="region of interest" description="Disordered" evidence="11">
    <location>
        <begin position="335"/>
        <end position="357"/>
    </location>
</feature>
<sequence>MYLCPFTKTRRTASNISEGLSSDPPRSTSSTVVSSSPAAYEHRPVEEASSSTPTPSGTIATHEKPMLLLQSQTNYESAPGMGGNHYGAYTGNITPPTTMADIGVFSASFSVPIPDFQADQSFANEDISENYASGYESSQSSLTSFQATEHAQSQAFHEPYSFEGSFALQQREPSKQSYNLYQDHTNLGHEKYGTPVTSYDDAFQAFTPSETEFFQHRFLDNQKSYLKQPYSENQELFTQTHLGFTDMDNKQSLYHAYDNPSHYSSENPTFPGFATPYYGNQSVSCANSSFSFTNRPVPASYLGDLSIPMTSQHLQRRPSLSIPTPPTPDMLERQKYQLQSPTTPPTPSSCRSSPPRDQPMKESLLCAVCGDNAACQHYGVRTCEGCKGFFKRTVQKNAKYVCLADKNCPVDKRRRNRCQFCRFQKCMAVGMVKEVVRSDNLKGRRGRLPSKPKSPQESPPSPPVSLITALVRAHVDTCPDIPNLDYSKFRVPGGIDESGKEDNFKMFYDILIQSIDIIKSWAEKVPGFTDLCKEDQDLLFQSATLELFVLRAAYRVQTNDDNIVFDNGLVLHRLQCLGIFGDWVNSIVEFGLSLHRMALDLSSHACMSALAMVTLRHGLKEPEKMEELQMKIIDCLRDHCTYNSDAQKKTHFFSKILGKIAELRSLSREGLQRMLQFKLDEIRAPPVIENMFLSSQLPF</sequence>
<keyword evidence="2 10" id="KW-0479">Metal-binding</keyword>